<dbReference type="CDD" id="cd06241">
    <property type="entry name" value="M14-like"/>
    <property type="match status" value="1"/>
</dbReference>
<proteinExistence type="predicted"/>
<dbReference type="GO" id="GO:0006508">
    <property type="term" value="P:proteolysis"/>
    <property type="evidence" value="ECO:0007669"/>
    <property type="project" value="InterPro"/>
</dbReference>
<gene>
    <name evidence="3" type="ORF">CLV42_113181</name>
</gene>
<dbReference type="OrthoDB" id="9767214at2"/>
<dbReference type="EMBL" id="PYGK01000013">
    <property type="protein sequence ID" value="PSL25499.1"/>
    <property type="molecule type" value="Genomic_DNA"/>
</dbReference>
<keyword evidence="3" id="KW-0121">Carboxypeptidase</keyword>
<keyword evidence="3" id="KW-0645">Protease</keyword>
<name>A0A2P8FUV1_9BACT</name>
<dbReference type="SUPFAM" id="SSF53187">
    <property type="entry name" value="Zn-dependent exopeptidases"/>
    <property type="match status" value="1"/>
</dbReference>
<dbReference type="Proteomes" id="UP000240978">
    <property type="component" value="Unassembled WGS sequence"/>
</dbReference>
<organism evidence="3 4">
    <name type="scientific">Chitinophaga ginsengisoli</name>
    <dbReference type="NCBI Taxonomy" id="363837"/>
    <lineage>
        <taxon>Bacteria</taxon>
        <taxon>Pseudomonadati</taxon>
        <taxon>Bacteroidota</taxon>
        <taxon>Chitinophagia</taxon>
        <taxon>Chitinophagales</taxon>
        <taxon>Chitinophagaceae</taxon>
        <taxon>Chitinophaga</taxon>
    </lineage>
</organism>
<evidence type="ECO:0000256" key="1">
    <source>
        <dbReference type="SAM" id="SignalP"/>
    </source>
</evidence>
<dbReference type="AlphaFoldDB" id="A0A2P8FUV1"/>
<feature type="domain" description="Peptidase M14" evidence="2">
    <location>
        <begin position="45"/>
        <end position="182"/>
    </location>
</feature>
<dbReference type="GO" id="GO:0008270">
    <property type="term" value="F:zinc ion binding"/>
    <property type="evidence" value="ECO:0007669"/>
    <property type="project" value="InterPro"/>
</dbReference>
<feature type="signal peptide" evidence="1">
    <location>
        <begin position="1"/>
        <end position="22"/>
    </location>
</feature>
<dbReference type="GO" id="GO:0004181">
    <property type="term" value="F:metallocarboxypeptidase activity"/>
    <property type="evidence" value="ECO:0007669"/>
    <property type="project" value="InterPro"/>
</dbReference>
<keyword evidence="3" id="KW-0378">Hydrolase</keyword>
<dbReference type="Pfam" id="PF00246">
    <property type="entry name" value="Peptidase_M14"/>
    <property type="match status" value="1"/>
</dbReference>
<feature type="chain" id="PRO_5015119989" evidence="1">
    <location>
        <begin position="23"/>
        <end position="585"/>
    </location>
</feature>
<reference evidence="3 4" key="1">
    <citation type="submission" date="2018-03" db="EMBL/GenBank/DDBJ databases">
        <title>Genomic Encyclopedia of Archaeal and Bacterial Type Strains, Phase II (KMG-II): from individual species to whole genera.</title>
        <authorList>
            <person name="Goeker M."/>
        </authorList>
    </citation>
    <scope>NUCLEOTIDE SEQUENCE [LARGE SCALE GENOMIC DNA]</scope>
    <source>
        <strain evidence="3 4">DSM 18107</strain>
    </source>
</reference>
<sequence length="585" mass="67589">MKKIIRTAALLALCCSWLPTAAQDLTTRFEKTQGQETATYEECIAYYQQLDKRFPQISMREMGPTDAGFPLHLVIYSPSGDFNFASLRKKNKRIILINNGIHSGEPDGIDASMMLLRDLALGKKKLPDNIILAVIPVYNIGGALNRSTNYRVDQNGPAAFGSRGNARNYDLNRDFIKADSRNARSFQQIYQLTDPDVFVDNHVSNGADYQHVMTLLSTEHNKMGGAMGNFLHDEFEPGIYQLMKEKGYDLVPYVNHFGETPENGWITYADGPRYSSGYTTLFHTFGFVPETHMLKPYPQRVQATYALMESFISFVSTHSEQIKTLRAETKEKEKTQTYFPLEWKEDTTHFSYINFKGYAAGHKPSEISGEPRLYYDRTKPFEKQVKFYDHVLARNEIQRPEAYVIPQGWWNVLDLLKNNNVQMRRFTQDTTIYVETYHIDDYKTSPRPYEGHYIHSDVKVSVTKDTMHFRKGDYYIPMNQVANRYLIETLEPTGGDSFFAWNFFDPILARKEGYSHYVFEDIAAEYLKSNPALQEQLKQKRATDSTFAKSGDAQLRFVYEHSPYAEPGYLRYPVFRIARVKALYK</sequence>
<comment type="caution">
    <text evidence="3">The sequence shown here is derived from an EMBL/GenBank/DDBJ whole genome shotgun (WGS) entry which is preliminary data.</text>
</comment>
<keyword evidence="1" id="KW-0732">Signal</keyword>
<protein>
    <submittedName>
        <fullName evidence="3">Zinc carboxypeptidase</fullName>
    </submittedName>
</protein>
<evidence type="ECO:0000259" key="2">
    <source>
        <dbReference type="Pfam" id="PF00246"/>
    </source>
</evidence>
<accession>A0A2P8FUV1</accession>
<dbReference type="RefSeq" id="WP_106604767.1">
    <property type="nucleotide sequence ID" value="NZ_PYGK01000013.1"/>
</dbReference>
<dbReference type="Gene3D" id="3.40.630.10">
    <property type="entry name" value="Zn peptidases"/>
    <property type="match status" value="1"/>
</dbReference>
<evidence type="ECO:0000313" key="3">
    <source>
        <dbReference type="EMBL" id="PSL25499.1"/>
    </source>
</evidence>
<dbReference type="InterPro" id="IPR000834">
    <property type="entry name" value="Peptidase_M14"/>
</dbReference>
<keyword evidence="4" id="KW-1185">Reference proteome</keyword>
<evidence type="ECO:0000313" key="4">
    <source>
        <dbReference type="Proteomes" id="UP000240978"/>
    </source>
</evidence>